<dbReference type="Proteomes" id="UP000253562">
    <property type="component" value="Unassembled WGS sequence"/>
</dbReference>
<dbReference type="Gene3D" id="3.80.10.10">
    <property type="entry name" value="Ribonuclease Inhibitor"/>
    <property type="match status" value="2"/>
</dbReference>
<protein>
    <recommendedName>
        <fullName evidence="3">DUF1570 domain-containing protein</fullName>
    </recommendedName>
</protein>
<dbReference type="Pfam" id="PF13516">
    <property type="entry name" value="LRR_6"/>
    <property type="match status" value="1"/>
</dbReference>
<gene>
    <name evidence="1" type="ORF">DTL42_09110</name>
</gene>
<reference evidence="1 2" key="1">
    <citation type="submission" date="2018-07" db="EMBL/GenBank/DDBJ databases">
        <title>Comparative genomes isolates from brazilian mangrove.</title>
        <authorList>
            <person name="De Araujo J.E."/>
            <person name="Taketani R.G."/>
            <person name="Silva M.C.P."/>
            <person name="Lourenco M.V."/>
            <person name="Oliveira V.M."/>
            <person name="Andreote F.D."/>
        </authorList>
    </citation>
    <scope>NUCLEOTIDE SEQUENCE [LARGE SCALE GENOMIC DNA]</scope>
    <source>
        <strain evidence="1 2">HEX PRIS-MGV</strain>
    </source>
</reference>
<dbReference type="SMART" id="SM00367">
    <property type="entry name" value="LRR_CC"/>
    <property type="match status" value="3"/>
</dbReference>
<dbReference type="GO" id="GO:0031146">
    <property type="term" value="P:SCF-dependent proteasomal ubiquitin-dependent protein catabolic process"/>
    <property type="evidence" value="ECO:0007669"/>
    <property type="project" value="TreeGrafter"/>
</dbReference>
<comment type="caution">
    <text evidence="1">The sequence shown here is derived from an EMBL/GenBank/DDBJ whole genome shotgun (WGS) entry which is preliminary data.</text>
</comment>
<evidence type="ECO:0000313" key="2">
    <source>
        <dbReference type="Proteomes" id="UP000253562"/>
    </source>
</evidence>
<organism evidence="1 2">
    <name type="scientific">Bremerella cremea</name>
    <dbReference type="NCBI Taxonomy" id="1031537"/>
    <lineage>
        <taxon>Bacteria</taxon>
        <taxon>Pseudomonadati</taxon>
        <taxon>Planctomycetota</taxon>
        <taxon>Planctomycetia</taxon>
        <taxon>Pirellulales</taxon>
        <taxon>Pirellulaceae</taxon>
        <taxon>Bremerella</taxon>
    </lineage>
</organism>
<sequence length="606" mass="68080">MHFFTTAILLVSAAAMDVAAPSRSEIDQRYQSELSQLAAKCDEVGLPAQAKITREWIVQPHGEENVLFLVPDSSQLVPKADAPQLVQFWYQKFRALRNAQADALFDHAQALLAAQDGAASYRTLHEVLRENPDHADARRILGYNKVGDVWRRPGVTIRAKQPRFDHPKLGWPMKSFWQIDTPHFQIMTNESEAAGLELGKRLEIVYSAWEQMFFSYWSNERQLASYFNGGTPSPVRKKFDVVLFKTRGEYVNYLEKTQPRIGITLGIYQFDEEMVFLFHDDSNQAHATWHHEVAHQLFQEYRSASKDVGETANAWAIEAVAMYMESLRIHDGYVTLGGIDATRLQFARNRFTMGDFFIKLDELVAMGRNQLQKSPDIGAIYSESAGLAHFFLDGDDRKLREPFIQYLVDIYQRKDREHSLATRLGQKSLGPLDQQYATYLGVTTEQILALPEHSPTTDLALGRCSGIDDRALARIGTFAQLQWLDLTFTPITSAGVASLQGCQSLRDLSVASTHIDDTALATIGKLTTLEELDLSGTAISDQGLQQLASLSQLKVLRLAVTQISDAGLLQLAKLKNLEMIDARQTKVTPEGVQQLKQSLPQVVIHL</sequence>
<dbReference type="InterPro" id="IPR032675">
    <property type="entry name" value="LRR_dom_sf"/>
</dbReference>
<name>A0A368KVN5_9BACT</name>
<dbReference type="GO" id="GO:0019005">
    <property type="term" value="C:SCF ubiquitin ligase complex"/>
    <property type="evidence" value="ECO:0007669"/>
    <property type="project" value="TreeGrafter"/>
</dbReference>
<proteinExistence type="predicted"/>
<evidence type="ECO:0008006" key="3">
    <source>
        <dbReference type="Google" id="ProtNLM"/>
    </source>
</evidence>
<dbReference type="SMART" id="SM00368">
    <property type="entry name" value="LRR_RI"/>
    <property type="match status" value="3"/>
</dbReference>
<dbReference type="EMBL" id="QPEX01000011">
    <property type="protein sequence ID" value="RCS52964.1"/>
    <property type="molecule type" value="Genomic_DNA"/>
</dbReference>
<dbReference type="PANTHER" id="PTHR13318">
    <property type="entry name" value="PARTNER OF PAIRED, ISOFORM B-RELATED"/>
    <property type="match status" value="1"/>
</dbReference>
<dbReference type="OrthoDB" id="228844at2"/>
<evidence type="ECO:0000313" key="1">
    <source>
        <dbReference type="EMBL" id="RCS52964.1"/>
    </source>
</evidence>
<dbReference type="InterPro" id="IPR006553">
    <property type="entry name" value="Leu-rich_rpt_Cys-con_subtyp"/>
</dbReference>
<accession>A0A368KVN5</accession>
<dbReference type="RefSeq" id="WP_114368388.1">
    <property type="nucleotide sequence ID" value="NZ_QPEX01000011.1"/>
</dbReference>
<dbReference type="AlphaFoldDB" id="A0A368KVN5"/>
<dbReference type="PANTHER" id="PTHR13318:SF190">
    <property type="entry name" value="PARTNER OF PAIRED, ISOFORM B"/>
    <property type="match status" value="1"/>
</dbReference>
<dbReference type="SUPFAM" id="SSF52047">
    <property type="entry name" value="RNI-like"/>
    <property type="match status" value="1"/>
</dbReference>
<dbReference type="InterPro" id="IPR001611">
    <property type="entry name" value="Leu-rich_rpt"/>
</dbReference>